<name>A0A8J2L0G9_9HEXA</name>
<evidence type="ECO:0000313" key="1">
    <source>
        <dbReference type="EMBL" id="CAG7824136.1"/>
    </source>
</evidence>
<gene>
    <name evidence="1" type="ORF">AFUS01_LOCUS34311</name>
</gene>
<dbReference type="AlphaFoldDB" id="A0A8J2L0G9"/>
<keyword evidence="2" id="KW-1185">Reference proteome</keyword>
<organism evidence="1 2">
    <name type="scientific">Allacma fusca</name>
    <dbReference type="NCBI Taxonomy" id="39272"/>
    <lineage>
        <taxon>Eukaryota</taxon>
        <taxon>Metazoa</taxon>
        <taxon>Ecdysozoa</taxon>
        <taxon>Arthropoda</taxon>
        <taxon>Hexapoda</taxon>
        <taxon>Collembola</taxon>
        <taxon>Symphypleona</taxon>
        <taxon>Sminthuridae</taxon>
        <taxon>Allacma</taxon>
    </lineage>
</organism>
<reference evidence="1" key="1">
    <citation type="submission" date="2021-06" db="EMBL/GenBank/DDBJ databases">
        <authorList>
            <person name="Hodson N. C."/>
            <person name="Mongue J. A."/>
            <person name="Jaron S. K."/>
        </authorList>
    </citation>
    <scope>NUCLEOTIDE SEQUENCE</scope>
</reference>
<evidence type="ECO:0000313" key="2">
    <source>
        <dbReference type="Proteomes" id="UP000708208"/>
    </source>
</evidence>
<comment type="caution">
    <text evidence="1">The sequence shown here is derived from an EMBL/GenBank/DDBJ whole genome shotgun (WGS) entry which is preliminary data.</text>
</comment>
<dbReference type="Proteomes" id="UP000708208">
    <property type="component" value="Unassembled WGS sequence"/>
</dbReference>
<sequence length="45" mass="5207">TFYPNFLIDIHARIQGVTFVDTITPIFSIFNVQFLIQTDRDGGKF</sequence>
<protein>
    <submittedName>
        <fullName evidence="1">Uncharacterized protein</fullName>
    </submittedName>
</protein>
<proteinExistence type="predicted"/>
<accession>A0A8J2L0G9</accession>
<feature type="non-terminal residue" evidence="1">
    <location>
        <position position="1"/>
    </location>
</feature>
<dbReference type="EMBL" id="CAJVCH010531806">
    <property type="protein sequence ID" value="CAG7824136.1"/>
    <property type="molecule type" value="Genomic_DNA"/>
</dbReference>